<reference evidence="8" key="1">
    <citation type="submission" date="2024-02" db="EMBL/GenBank/DDBJ databases">
        <authorList>
            <consortium name="ELIXIR-Norway"/>
            <consortium name="Elixir Norway"/>
        </authorList>
    </citation>
    <scope>NUCLEOTIDE SEQUENCE</scope>
</reference>
<dbReference type="InterPro" id="IPR036390">
    <property type="entry name" value="WH_DNA-bd_sf"/>
</dbReference>
<evidence type="ECO:0000256" key="2">
    <source>
        <dbReference type="ARBA" id="ARBA00023016"/>
    </source>
</evidence>
<accession>A0ABP0TVR9</accession>
<organism evidence="8 9">
    <name type="scientific">Sphagnum troendelagicum</name>
    <dbReference type="NCBI Taxonomy" id="128251"/>
    <lineage>
        <taxon>Eukaryota</taxon>
        <taxon>Viridiplantae</taxon>
        <taxon>Streptophyta</taxon>
        <taxon>Embryophyta</taxon>
        <taxon>Bryophyta</taxon>
        <taxon>Sphagnophytina</taxon>
        <taxon>Sphagnopsida</taxon>
        <taxon>Sphagnales</taxon>
        <taxon>Sphagnaceae</taxon>
        <taxon>Sphagnum</taxon>
    </lineage>
</organism>
<dbReference type="EMBL" id="OZ019907">
    <property type="protein sequence ID" value="CAK9206317.1"/>
    <property type="molecule type" value="Genomic_DNA"/>
</dbReference>
<feature type="region of interest" description="Disordered" evidence="6">
    <location>
        <begin position="442"/>
        <end position="465"/>
    </location>
</feature>
<dbReference type="Pfam" id="PF00447">
    <property type="entry name" value="HSF_DNA-bind"/>
    <property type="match status" value="1"/>
</dbReference>
<dbReference type="PROSITE" id="PS00434">
    <property type="entry name" value="HSF_DOMAIN"/>
    <property type="match status" value="1"/>
</dbReference>
<keyword evidence="9" id="KW-1185">Reference proteome</keyword>
<evidence type="ECO:0000313" key="9">
    <source>
        <dbReference type="Proteomes" id="UP001497512"/>
    </source>
</evidence>
<sequence>MDAKWPSLEESMEQAHSASTLDALPISAASVPQPMDGLQNTAPPPFLTKTYDMVDDHTTDAIVSWSTGSNSFVVWNPPEFSQELLPKYFKHNNFSSFVRQLNTYGFRKVDPDRWEFANECFLRGRRDLLRGIHRRKPTSQAQQVQHQQEGEQSLLGPSLEIGKLGLEGEIEMLKKDKNVLMHELVRLRQQQQSTEQDLRVMGQRLQVTEQRQQQMMTFLAKAMQNPAFLAQLMQQSESNKRLAATVRKKRRLPKQDEGGEDSLNADSPPDGQMVTFQPNGAGEPKGARSMLMQFLNALESSSPNHDSTPLDTLFRDMSSGMSIPEMNTLNRQSGVTLTEMQMSGLPDTLPVVTDVPDESMLHISPTPTLHIPRLEGKDNSFTRDKFFRTEASEHKEANDNYLDVNGESYKEEVSSNVDSPVLSSAANDTFWELFLSETLDSPVASTDPNMDAEGPSETGTLLLDGGAVDDGTDVFTDLNAGDHLQAAQDSWSKENVDQLSNQMGQLTPG</sequence>
<proteinExistence type="inferred from homology"/>
<evidence type="ECO:0000256" key="6">
    <source>
        <dbReference type="SAM" id="MobiDB-lite"/>
    </source>
</evidence>
<dbReference type="PRINTS" id="PR00056">
    <property type="entry name" value="HSFDOMAIN"/>
</dbReference>
<evidence type="ECO:0000256" key="3">
    <source>
        <dbReference type="ARBA" id="ARBA00023125"/>
    </source>
</evidence>
<feature type="region of interest" description="Disordered" evidence="6">
    <location>
        <begin position="240"/>
        <end position="286"/>
    </location>
</feature>
<feature type="domain" description="HSF-type DNA-binding" evidence="7">
    <location>
        <begin position="85"/>
        <end position="109"/>
    </location>
</feature>
<evidence type="ECO:0000259" key="7">
    <source>
        <dbReference type="PROSITE" id="PS00434"/>
    </source>
</evidence>
<gene>
    <name evidence="8" type="ORF">CSSPTR1EN2_LOCUS8288</name>
</gene>
<evidence type="ECO:0000313" key="8">
    <source>
        <dbReference type="EMBL" id="CAK9206317.1"/>
    </source>
</evidence>
<dbReference type="SUPFAM" id="SSF46785">
    <property type="entry name" value="Winged helix' DNA-binding domain"/>
    <property type="match status" value="1"/>
</dbReference>
<keyword evidence="3" id="KW-0238">DNA-binding</keyword>
<evidence type="ECO:0000256" key="5">
    <source>
        <dbReference type="RuleBase" id="RU004020"/>
    </source>
</evidence>
<dbReference type="SMART" id="SM00415">
    <property type="entry name" value="HSF"/>
    <property type="match status" value="1"/>
</dbReference>
<protein>
    <recommendedName>
        <fullName evidence="7">HSF-type DNA-binding domain-containing protein</fullName>
    </recommendedName>
</protein>
<feature type="compositionally biased region" description="Polar residues" evidence="6">
    <location>
        <begin position="497"/>
        <end position="509"/>
    </location>
</feature>
<keyword evidence="2" id="KW-0346">Stress response</keyword>
<dbReference type="Gene3D" id="1.10.10.10">
    <property type="entry name" value="Winged helix-like DNA-binding domain superfamily/Winged helix DNA-binding domain"/>
    <property type="match status" value="1"/>
</dbReference>
<name>A0ABP0TVR9_9BRYO</name>
<dbReference type="PANTHER" id="PTHR10015:SF427">
    <property type="entry name" value="HEAT SHOCK FACTOR PROTEIN"/>
    <property type="match status" value="1"/>
</dbReference>
<dbReference type="PANTHER" id="PTHR10015">
    <property type="entry name" value="HEAT SHOCK TRANSCRIPTION FACTOR"/>
    <property type="match status" value="1"/>
</dbReference>
<dbReference type="InterPro" id="IPR036388">
    <property type="entry name" value="WH-like_DNA-bd_sf"/>
</dbReference>
<dbReference type="InterPro" id="IPR000232">
    <property type="entry name" value="HSF_DNA-bd"/>
</dbReference>
<feature type="region of interest" description="Disordered" evidence="6">
    <location>
        <begin position="490"/>
        <end position="509"/>
    </location>
</feature>
<keyword evidence="4" id="KW-0539">Nucleus</keyword>
<dbReference type="Proteomes" id="UP001497512">
    <property type="component" value="Chromosome 15"/>
</dbReference>
<evidence type="ECO:0000256" key="4">
    <source>
        <dbReference type="ARBA" id="ARBA00023242"/>
    </source>
</evidence>
<evidence type="ECO:0000256" key="1">
    <source>
        <dbReference type="ARBA" id="ARBA00004123"/>
    </source>
</evidence>
<comment type="subcellular location">
    <subcellularLocation>
        <location evidence="1">Nucleus</location>
    </subcellularLocation>
</comment>
<comment type="similarity">
    <text evidence="5">Belongs to the HSF family.</text>
</comment>